<feature type="domain" description="OVATE" evidence="8">
    <location>
        <begin position="54"/>
        <end position="118"/>
    </location>
</feature>
<evidence type="ECO:0000256" key="5">
    <source>
        <dbReference type="ARBA" id="ARBA00023242"/>
    </source>
</evidence>
<dbReference type="GO" id="GO:0005634">
    <property type="term" value="C:nucleus"/>
    <property type="evidence" value="ECO:0007669"/>
    <property type="project" value="UniProtKB-SubCell"/>
</dbReference>
<organism evidence="9 10">
    <name type="scientific">Punica granatum</name>
    <name type="common">Pomegranate</name>
    <dbReference type="NCBI Taxonomy" id="22663"/>
    <lineage>
        <taxon>Eukaryota</taxon>
        <taxon>Viridiplantae</taxon>
        <taxon>Streptophyta</taxon>
        <taxon>Embryophyta</taxon>
        <taxon>Tracheophyta</taxon>
        <taxon>Spermatophyta</taxon>
        <taxon>Magnoliopsida</taxon>
        <taxon>eudicotyledons</taxon>
        <taxon>Gunneridae</taxon>
        <taxon>Pentapetalae</taxon>
        <taxon>rosids</taxon>
        <taxon>malvids</taxon>
        <taxon>Myrtales</taxon>
        <taxon>Lythraceae</taxon>
        <taxon>Punica</taxon>
    </lineage>
</organism>
<comment type="function">
    <text evidence="6">Transcriptional repressor that regulates multiple aspects of plant growth and development.</text>
</comment>
<feature type="region of interest" description="Disordered" evidence="7">
    <location>
        <begin position="33"/>
        <end position="61"/>
    </location>
</feature>
<comment type="caution">
    <text evidence="9">The sequence shown here is derived from an EMBL/GenBank/DDBJ whole genome shotgun (WGS) entry which is preliminary data.</text>
</comment>
<evidence type="ECO:0000256" key="6">
    <source>
        <dbReference type="RuleBase" id="RU367028"/>
    </source>
</evidence>
<dbReference type="AlphaFoldDB" id="A0A218WPH9"/>
<feature type="region of interest" description="Disordered" evidence="7">
    <location>
        <begin position="130"/>
        <end position="153"/>
    </location>
</feature>
<evidence type="ECO:0000256" key="3">
    <source>
        <dbReference type="ARBA" id="ARBA00023015"/>
    </source>
</evidence>
<protein>
    <recommendedName>
        <fullName evidence="6">Transcription repressor</fullName>
    </recommendedName>
    <alternativeName>
        <fullName evidence="6">Ovate family protein</fullName>
    </alternativeName>
</protein>
<gene>
    <name evidence="9" type="ORF">CDL15_Pgr008584</name>
</gene>
<dbReference type="NCBIfam" id="TIGR01568">
    <property type="entry name" value="A_thal_3678"/>
    <property type="match status" value="1"/>
</dbReference>
<evidence type="ECO:0000256" key="1">
    <source>
        <dbReference type="ARBA" id="ARBA00004123"/>
    </source>
</evidence>
<name>A0A218WPH9_PUNGR</name>
<keyword evidence="3 6" id="KW-0805">Transcription regulation</keyword>
<keyword evidence="5 6" id="KW-0539">Nucleus</keyword>
<dbReference type="EMBL" id="MTKT01003794">
    <property type="protein sequence ID" value="OWM74270.1"/>
    <property type="molecule type" value="Genomic_DNA"/>
</dbReference>
<dbReference type="GO" id="GO:0045892">
    <property type="term" value="P:negative regulation of DNA-templated transcription"/>
    <property type="evidence" value="ECO:0007669"/>
    <property type="project" value="UniProtKB-UniRule"/>
</dbReference>
<evidence type="ECO:0000313" key="9">
    <source>
        <dbReference type="EMBL" id="OWM74270.1"/>
    </source>
</evidence>
<evidence type="ECO:0000313" key="10">
    <source>
        <dbReference type="Proteomes" id="UP000197138"/>
    </source>
</evidence>
<reference evidence="10" key="1">
    <citation type="journal article" date="2017" name="Plant J.">
        <title>The pomegranate (Punica granatum L.) genome and the genomics of punicalagin biosynthesis.</title>
        <authorList>
            <person name="Qin G."/>
            <person name="Xu C."/>
            <person name="Ming R."/>
            <person name="Tang H."/>
            <person name="Guyot R."/>
            <person name="Kramer E.M."/>
            <person name="Hu Y."/>
            <person name="Yi X."/>
            <person name="Qi Y."/>
            <person name="Xu X."/>
            <person name="Gao Z."/>
            <person name="Pan H."/>
            <person name="Jian J."/>
            <person name="Tian Y."/>
            <person name="Yue Z."/>
            <person name="Xu Y."/>
        </authorList>
    </citation>
    <scope>NUCLEOTIDE SEQUENCE [LARGE SCALE GENOMIC DNA]</scope>
    <source>
        <strain evidence="10">cv. Dabenzi</strain>
    </source>
</reference>
<dbReference type="PANTHER" id="PTHR33057">
    <property type="entry name" value="TRANSCRIPTION REPRESSOR OFP7-RELATED"/>
    <property type="match status" value="1"/>
</dbReference>
<proteinExistence type="predicted"/>
<dbReference type="InterPro" id="IPR038933">
    <property type="entry name" value="Ovate"/>
</dbReference>
<dbReference type="Proteomes" id="UP000197138">
    <property type="component" value="Unassembled WGS sequence"/>
</dbReference>
<sequence length="153" mass="17153">MIYGCLGPPRCFAIPGSIFLPFLVQVHIIIDSPDSPPPHPPTEPPPATAGGLTVQKHSSDPYSDFRRSMQEMIEARDIKDLKNDNWEYLHELLLCYLARNPKQTQKFIVGAFTDIVIHLMSQPPPRTALALADRPQKPGGQRQWPANPLRPLV</sequence>
<dbReference type="PANTHER" id="PTHR33057:SF175">
    <property type="entry name" value="TRANSCRIPTION REPRESSOR OFP12"/>
    <property type="match status" value="1"/>
</dbReference>
<dbReference type="InterPro" id="IPR006458">
    <property type="entry name" value="Ovate_C"/>
</dbReference>
<evidence type="ECO:0000256" key="7">
    <source>
        <dbReference type="SAM" id="MobiDB-lite"/>
    </source>
</evidence>
<evidence type="ECO:0000259" key="8">
    <source>
        <dbReference type="PROSITE" id="PS51754"/>
    </source>
</evidence>
<dbReference type="Pfam" id="PF04844">
    <property type="entry name" value="Ovate"/>
    <property type="match status" value="1"/>
</dbReference>
<evidence type="ECO:0000256" key="2">
    <source>
        <dbReference type="ARBA" id="ARBA00022491"/>
    </source>
</evidence>
<dbReference type="PROSITE" id="PS51754">
    <property type="entry name" value="OVATE"/>
    <property type="match status" value="1"/>
</dbReference>
<feature type="compositionally biased region" description="Pro residues" evidence="7">
    <location>
        <begin position="34"/>
        <end position="47"/>
    </location>
</feature>
<keyword evidence="2 6" id="KW-0678">Repressor</keyword>
<evidence type="ECO:0000256" key="4">
    <source>
        <dbReference type="ARBA" id="ARBA00023163"/>
    </source>
</evidence>
<keyword evidence="4 6" id="KW-0804">Transcription</keyword>
<comment type="subcellular location">
    <subcellularLocation>
        <location evidence="1 6">Nucleus</location>
    </subcellularLocation>
</comment>
<accession>A0A218WPH9</accession>